<dbReference type="RefSeq" id="WP_317546169.1">
    <property type="nucleotide sequence ID" value="NZ_JAWLKB010000060.1"/>
</dbReference>
<dbReference type="Proteomes" id="UP001185927">
    <property type="component" value="Unassembled WGS sequence"/>
</dbReference>
<reference evidence="1 2" key="1">
    <citation type="submission" date="2023-10" db="EMBL/GenBank/DDBJ databases">
        <title>Development of a sustainable strategy for remediation of hydrocarbon-contaminated territories based on the waste exchange concept.</title>
        <authorList>
            <person name="Krivoruchko A."/>
        </authorList>
    </citation>
    <scope>NUCLEOTIDE SEQUENCE [LARGE SCALE GENOMIC DNA]</scope>
    <source>
        <strain evidence="1 2">IEGM 1203</strain>
    </source>
</reference>
<protein>
    <submittedName>
        <fullName evidence="1">Phospholipase D family protein</fullName>
    </submittedName>
</protein>
<proteinExistence type="predicted"/>
<accession>A0ABU4C517</accession>
<name>A0ABU4C517_RHOGO</name>
<evidence type="ECO:0000313" key="1">
    <source>
        <dbReference type="EMBL" id="MDV6271604.1"/>
    </source>
</evidence>
<sequence>MGTTFHGPNPWPHITRAIRTRGPRLAAIAYLGLDAPDLLPLRANDVLIVNASKAAVRAHATSPAVLAHYLHKDVRVLSSPTLHAKVIATNRRAVIGSANASVNSTFADDAVIITDDPEILAQARKFINGIDEITEVDQIFIDNATREWAIGRAVPIPGVSGRVHDPETDFLPSSLTRIFVKHAVDYKPNPTEQHLIHKQQPQQSTTAGPVAKYQLQSLRLDKPSSITRGDIVIVVSADNEWIYPPAVVASEPLRIPRSGGAVLYFLRIRTDLHPISLTDSEKILTALGHPGSRLRTDHYVRSPILRTALLGLWNL</sequence>
<keyword evidence="2" id="KW-1185">Reference proteome</keyword>
<dbReference type="EMBL" id="JAWLKB010000060">
    <property type="protein sequence ID" value="MDV6271604.1"/>
    <property type="molecule type" value="Genomic_DNA"/>
</dbReference>
<dbReference type="SUPFAM" id="SSF56024">
    <property type="entry name" value="Phospholipase D/nuclease"/>
    <property type="match status" value="1"/>
</dbReference>
<dbReference type="CDD" id="cd09117">
    <property type="entry name" value="PLDc_Bfil_DEXD_like"/>
    <property type="match status" value="1"/>
</dbReference>
<evidence type="ECO:0000313" key="2">
    <source>
        <dbReference type="Proteomes" id="UP001185927"/>
    </source>
</evidence>
<gene>
    <name evidence="1" type="ORF">R3Q16_33965</name>
</gene>
<organism evidence="1 2">
    <name type="scientific">Rhodococcus globerulus</name>
    <dbReference type="NCBI Taxonomy" id="33008"/>
    <lineage>
        <taxon>Bacteria</taxon>
        <taxon>Bacillati</taxon>
        <taxon>Actinomycetota</taxon>
        <taxon>Actinomycetes</taxon>
        <taxon>Mycobacteriales</taxon>
        <taxon>Nocardiaceae</taxon>
        <taxon>Rhodococcus</taxon>
    </lineage>
</organism>
<comment type="caution">
    <text evidence="1">The sequence shown here is derived from an EMBL/GenBank/DDBJ whole genome shotgun (WGS) entry which is preliminary data.</text>
</comment>